<dbReference type="Proteomes" id="UP000009027">
    <property type="component" value="Unassembled WGS sequence"/>
</dbReference>
<dbReference type="AlphaFoldDB" id="F9WPD8"/>
<gene>
    <name evidence="2" type="ORF">TvY486_0021160</name>
</gene>
<feature type="compositionally biased region" description="Basic residues" evidence="1">
    <location>
        <begin position="18"/>
        <end position="43"/>
    </location>
</feature>
<organism evidence="2 3">
    <name type="scientific">Trypanosoma vivax (strain Y486)</name>
    <dbReference type="NCBI Taxonomy" id="1055687"/>
    <lineage>
        <taxon>Eukaryota</taxon>
        <taxon>Discoba</taxon>
        <taxon>Euglenozoa</taxon>
        <taxon>Kinetoplastea</taxon>
        <taxon>Metakinetoplastina</taxon>
        <taxon>Trypanosomatida</taxon>
        <taxon>Trypanosomatidae</taxon>
        <taxon>Trypanosoma</taxon>
        <taxon>Duttonella</taxon>
    </lineage>
</organism>
<evidence type="ECO:0000256" key="1">
    <source>
        <dbReference type="SAM" id="MobiDB-lite"/>
    </source>
</evidence>
<accession>F9WPD8</accession>
<reference evidence="2 3" key="1">
    <citation type="journal article" date="2012" name="Proc. Natl. Acad. Sci. U.S.A.">
        <title>Antigenic diversity is generated by distinct evolutionary mechanisms in African trypanosome species.</title>
        <authorList>
            <person name="Jackson A.P."/>
            <person name="Berry A."/>
            <person name="Aslett M."/>
            <person name="Allison H.C."/>
            <person name="Burton P."/>
            <person name="Vavrova-Anderson J."/>
            <person name="Brown R."/>
            <person name="Browne H."/>
            <person name="Corton N."/>
            <person name="Hauser H."/>
            <person name="Gamble J."/>
            <person name="Gilderthorp R."/>
            <person name="Marcello L."/>
            <person name="McQuillan J."/>
            <person name="Otto T.D."/>
            <person name="Quail M.A."/>
            <person name="Sanders M.J."/>
            <person name="van Tonder A."/>
            <person name="Ginger M.L."/>
            <person name="Field M.C."/>
            <person name="Barry J.D."/>
            <person name="Hertz-Fowler C."/>
            <person name="Berriman M."/>
        </authorList>
    </citation>
    <scope>NUCLEOTIDE SEQUENCE</scope>
    <source>
        <strain evidence="2 3">Y486</strain>
    </source>
</reference>
<proteinExistence type="predicted"/>
<feature type="compositionally biased region" description="Basic residues" evidence="1">
    <location>
        <begin position="88"/>
        <end position="97"/>
    </location>
</feature>
<sequence length="211" mass="24555">MHTNGRHMERGHVPKNCASRRKRKRTHRTHAHHSDRHARRHDARRTCREDAGMKQPKTVATKQHARIAQEGKHTRKGSPAEHETRKHGPERRRHKGTCRNNANNIKRVRGRREKRQEPAGSRGVKRGENRREKKNARRTENTQKAKGREQEQAAASKRTQRRPMHQKAHTRSGKKRRHRKGSRPATSAEQRRRGKRAKIEGSGSNVAARRA</sequence>
<feature type="compositionally biased region" description="Basic and acidic residues" evidence="1">
    <location>
        <begin position="1"/>
        <end position="12"/>
    </location>
</feature>
<feature type="region of interest" description="Disordered" evidence="1">
    <location>
        <begin position="1"/>
        <end position="211"/>
    </location>
</feature>
<evidence type="ECO:0000313" key="2">
    <source>
        <dbReference type="EMBL" id="CCD19415.1"/>
    </source>
</evidence>
<feature type="compositionally biased region" description="Basic and acidic residues" evidence="1">
    <location>
        <begin position="67"/>
        <end position="87"/>
    </location>
</feature>
<feature type="compositionally biased region" description="Basic residues" evidence="1">
    <location>
        <begin position="158"/>
        <end position="182"/>
    </location>
</feature>
<feature type="compositionally biased region" description="Basic and acidic residues" evidence="1">
    <location>
        <begin position="125"/>
        <end position="151"/>
    </location>
</feature>
<name>F9WPD8_TRYVY</name>
<keyword evidence="3" id="KW-1185">Reference proteome</keyword>
<dbReference type="EMBL" id="CAEX01003382">
    <property type="protein sequence ID" value="CCD19415.1"/>
    <property type="molecule type" value="Genomic_DNA"/>
</dbReference>
<protein>
    <submittedName>
        <fullName evidence="2">Uncharacterized protein</fullName>
    </submittedName>
</protein>
<dbReference type="VEuPathDB" id="TriTrypDB:TvY486_0021160"/>
<evidence type="ECO:0000313" key="3">
    <source>
        <dbReference type="Proteomes" id="UP000009027"/>
    </source>
</evidence>